<dbReference type="GeneID" id="93736076"/>
<keyword evidence="2" id="KW-0812">Transmembrane</keyword>
<feature type="region of interest" description="Disordered" evidence="1">
    <location>
        <begin position="57"/>
        <end position="120"/>
    </location>
</feature>
<dbReference type="RefSeq" id="WP_152609149.1">
    <property type="nucleotide sequence ID" value="NZ_CP050855.1"/>
</dbReference>
<feature type="compositionally biased region" description="Polar residues" evidence="1">
    <location>
        <begin position="97"/>
        <end position="116"/>
    </location>
</feature>
<feature type="transmembrane region" description="Helical" evidence="2">
    <location>
        <begin position="425"/>
        <end position="442"/>
    </location>
</feature>
<gene>
    <name evidence="3" type="ORF">SYMBAF_06045</name>
</gene>
<feature type="compositionally biased region" description="Low complexity" evidence="1">
    <location>
        <begin position="19"/>
        <end position="29"/>
    </location>
</feature>
<evidence type="ECO:0000256" key="1">
    <source>
        <dbReference type="SAM" id="MobiDB-lite"/>
    </source>
</evidence>
<organism evidence="3 4">
    <name type="scientific">Serratia symbiotica</name>
    <dbReference type="NCBI Taxonomy" id="138074"/>
    <lineage>
        <taxon>Bacteria</taxon>
        <taxon>Pseudomonadati</taxon>
        <taxon>Pseudomonadota</taxon>
        <taxon>Gammaproteobacteria</taxon>
        <taxon>Enterobacterales</taxon>
        <taxon>Yersiniaceae</taxon>
        <taxon>Serratia</taxon>
    </lineage>
</organism>
<dbReference type="AlphaFoldDB" id="A0A7D5NP40"/>
<reference evidence="3 4" key="1">
    <citation type="journal article" date="2014" name="Genome Announc.">
        <title>Whole-Genome Sequence of Serratia symbiotica Strain CWBI-2.3T, a Free-Living Symbiont of the Black Bean Aphid Aphis fabae.</title>
        <authorList>
            <person name="Foray V."/>
            <person name="Grigorescu A.S."/>
            <person name="Sabri A."/>
            <person name="Haubruge E."/>
            <person name="Lognay G."/>
            <person name="Francis F."/>
            <person name="Fauconnier M.L."/>
            <person name="Hance T."/>
            <person name="Thonart P."/>
        </authorList>
    </citation>
    <scope>NUCLEOTIDE SEQUENCE [LARGE SCALE GENOMIC DNA]</scope>
    <source>
        <strain evidence="3">CWBI-2.3</strain>
    </source>
</reference>
<sequence length="456" mass="49468">MMVENVGRKDHSHPIYTYINSNSQSDNTSNQITQESRLANDIISITQIHTDIVSSSLAPLNPTQGPGLANDMRSITHESSTSNEETTSASKPLHTVIQMTEDNESSTSNEKATSASKPLHTVIQMTEDNESSTSNEKATSASKPLHTVIQMTEDNDRDEQECWSAYIHRHGKNTGLALKRNIVSVGLPTAVREYVRRSVLPVLFDKLPQAAPVSLGAIALATPIALQLIGLARDIHAGTITQKSLSSRLTNIALALGTGTALVATGGLSVAVNSLIAAVFSYVPLRDLSQYFLQLQDNNQGGFRFEPTSKSAAAYMVNQMTVDQGMNMLVHTLTPIIGELAANMLGRALINIAGETVDELTNRGFHATSYNNPELNFDLRFRPGNERTQKTAYNQLFDTLAGRATLFSSSTAGCFAAQKGDFRDSMVVGIILAIGYIPFIYTHDKKELIKLPATTV</sequence>
<evidence type="ECO:0000313" key="3">
    <source>
        <dbReference type="EMBL" id="QLH62583.1"/>
    </source>
</evidence>
<feature type="compositionally biased region" description="Low complexity" evidence="1">
    <location>
        <begin position="77"/>
        <end position="90"/>
    </location>
</feature>
<name>A0A7D5NP40_9GAMM</name>
<feature type="region of interest" description="Disordered" evidence="1">
    <location>
        <begin position="1"/>
        <end position="29"/>
    </location>
</feature>
<evidence type="ECO:0000256" key="2">
    <source>
        <dbReference type="SAM" id="Phobius"/>
    </source>
</evidence>
<dbReference type="EMBL" id="CP050855">
    <property type="protein sequence ID" value="QLH62583.1"/>
    <property type="molecule type" value="Genomic_DNA"/>
</dbReference>
<dbReference type="Proteomes" id="UP000042738">
    <property type="component" value="Chromosome"/>
</dbReference>
<protein>
    <submittedName>
        <fullName evidence="3">Uncharacterized protein</fullName>
    </submittedName>
</protein>
<evidence type="ECO:0000313" key="4">
    <source>
        <dbReference type="Proteomes" id="UP000042738"/>
    </source>
</evidence>
<keyword evidence="2" id="KW-1133">Transmembrane helix</keyword>
<feature type="transmembrane region" description="Helical" evidence="2">
    <location>
        <begin position="252"/>
        <end position="283"/>
    </location>
</feature>
<accession>A0A7D5NP40</accession>
<proteinExistence type="predicted"/>
<feature type="compositionally biased region" description="Basic and acidic residues" evidence="1">
    <location>
        <begin position="1"/>
        <end position="13"/>
    </location>
</feature>
<keyword evidence="2" id="KW-0472">Membrane</keyword>